<evidence type="ECO:0000313" key="1">
    <source>
        <dbReference type="EMBL" id="JAD58476.1"/>
    </source>
</evidence>
<accession>A0A0A9B530</accession>
<dbReference type="AlphaFoldDB" id="A0A0A9B530"/>
<name>A0A0A9B530_ARUDO</name>
<reference evidence="1" key="2">
    <citation type="journal article" date="2015" name="Data Brief">
        <title>Shoot transcriptome of the giant reed, Arundo donax.</title>
        <authorList>
            <person name="Barrero R.A."/>
            <person name="Guerrero F.D."/>
            <person name="Moolhuijzen P."/>
            <person name="Goolsby J.A."/>
            <person name="Tidwell J."/>
            <person name="Bellgard S.E."/>
            <person name="Bellgard M.I."/>
        </authorList>
    </citation>
    <scope>NUCLEOTIDE SEQUENCE</scope>
    <source>
        <tissue evidence="1">Shoot tissue taken approximately 20 cm above the soil surface</tissue>
    </source>
</reference>
<sequence>MQYLLMCQHAVCLANVSISGKISTREPVGWACLFIVRVRPSVINIPGILIFWDNI</sequence>
<dbReference type="EMBL" id="GBRH01239419">
    <property type="protein sequence ID" value="JAD58476.1"/>
    <property type="molecule type" value="Transcribed_RNA"/>
</dbReference>
<proteinExistence type="predicted"/>
<protein>
    <submittedName>
        <fullName evidence="1">Uncharacterized protein</fullName>
    </submittedName>
</protein>
<reference evidence="1" key="1">
    <citation type="submission" date="2014-09" db="EMBL/GenBank/DDBJ databases">
        <authorList>
            <person name="Magalhaes I.L.F."/>
            <person name="Oliveira U."/>
            <person name="Santos F.R."/>
            <person name="Vidigal T.H.D.A."/>
            <person name="Brescovit A.D."/>
            <person name="Santos A.J."/>
        </authorList>
    </citation>
    <scope>NUCLEOTIDE SEQUENCE</scope>
    <source>
        <tissue evidence="1">Shoot tissue taken approximately 20 cm above the soil surface</tissue>
    </source>
</reference>
<organism evidence="1">
    <name type="scientific">Arundo donax</name>
    <name type="common">Giant reed</name>
    <name type="synonym">Donax arundinaceus</name>
    <dbReference type="NCBI Taxonomy" id="35708"/>
    <lineage>
        <taxon>Eukaryota</taxon>
        <taxon>Viridiplantae</taxon>
        <taxon>Streptophyta</taxon>
        <taxon>Embryophyta</taxon>
        <taxon>Tracheophyta</taxon>
        <taxon>Spermatophyta</taxon>
        <taxon>Magnoliopsida</taxon>
        <taxon>Liliopsida</taxon>
        <taxon>Poales</taxon>
        <taxon>Poaceae</taxon>
        <taxon>PACMAD clade</taxon>
        <taxon>Arundinoideae</taxon>
        <taxon>Arundineae</taxon>
        <taxon>Arundo</taxon>
    </lineage>
</organism>